<feature type="non-terminal residue" evidence="4">
    <location>
        <position position="269"/>
    </location>
</feature>
<dbReference type="Pfam" id="PF00724">
    <property type="entry name" value="Oxidored_FMN"/>
    <property type="match status" value="1"/>
</dbReference>
<gene>
    <name evidence="4" type="ORF">S01H1_37604</name>
</gene>
<sequence length="269" mass="29933">SEGAAASIQLAHGGYAASPAAAGGKAIGPSAVFNRYTFSFPRALTEGDMETVTEGFGLAARSAVESGFDAVEIHAAHGYLLSQFLSPHTNRRSDRWGGSLENRLRFPIEVIRRVRQAVGPEFPILVKVNLRDGFRTGLDLDESVEIAKRYEAEGVDALVLSGGFMTRTPIYVMRGDVPHKELRRDLPELRRKFAAWLFGRFLVRKVPFTEAYFLEDALHVLKVTRLPLVLVGGLRRLEQMEDIVGQGFEFLAMARPFILEPDLVRKFET</sequence>
<dbReference type="GO" id="GO:0010181">
    <property type="term" value="F:FMN binding"/>
    <property type="evidence" value="ECO:0007669"/>
    <property type="project" value="InterPro"/>
</dbReference>
<protein>
    <recommendedName>
        <fullName evidence="3">NADH:flavin oxidoreductase/NADH oxidase N-terminal domain-containing protein</fullName>
    </recommendedName>
</protein>
<organism evidence="4">
    <name type="scientific">marine sediment metagenome</name>
    <dbReference type="NCBI Taxonomy" id="412755"/>
    <lineage>
        <taxon>unclassified sequences</taxon>
        <taxon>metagenomes</taxon>
        <taxon>ecological metagenomes</taxon>
    </lineage>
</organism>
<dbReference type="SUPFAM" id="SSF51395">
    <property type="entry name" value="FMN-linked oxidoreductases"/>
    <property type="match status" value="1"/>
</dbReference>
<accession>X0WKA0</accession>
<evidence type="ECO:0000256" key="1">
    <source>
        <dbReference type="ARBA" id="ARBA00022630"/>
    </source>
</evidence>
<dbReference type="Gene3D" id="3.20.20.70">
    <property type="entry name" value="Aldolase class I"/>
    <property type="match status" value="1"/>
</dbReference>
<evidence type="ECO:0000259" key="3">
    <source>
        <dbReference type="Pfam" id="PF00724"/>
    </source>
</evidence>
<dbReference type="PANTHER" id="PTHR43656">
    <property type="entry name" value="BINDING OXIDOREDUCTASE, PUTATIVE (AFU_ORTHOLOGUE AFUA_2G08260)-RELATED"/>
    <property type="match status" value="1"/>
</dbReference>
<dbReference type="GO" id="GO:0016491">
    <property type="term" value="F:oxidoreductase activity"/>
    <property type="evidence" value="ECO:0007669"/>
    <property type="project" value="UniProtKB-KW"/>
</dbReference>
<dbReference type="InterPro" id="IPR051799">
    <property type="entry name" value="NADH_flavin_oxidoreductase"/>
</dbReference>
<comment type="caution">
    <text evidence="4">The sequence shown here is derived from an EMBL/GenBank/DDBJ whole genome shotgun (WGS) entry which is preliminary data.</text>
</comment>
<keyword evidence="1" id="KW-0285">Flavoprotein</keyword>
<evidence type="ECO:0000313" key="4">
    <source>
        <dbReference type="EMBL" id="GAG13111.1"/>
    </source>
</evidence>
<keyword evidence="2" id="KW-0560">Oxidoreductase</keyword>
<dbReference type="InterPro" id="IPR013785">
    <property type="entry name" value="Aldolase_TIM"/>
</dbReference>
<proteinExistence type="predicted"/>
<dbReference type="InterPro" id="IPR001155">
    <property type="entry name" value="OxRdtase_FMN_N"/>
</dbReference>
<dbReference type="CDD" id="cd02803">
    <property type="entry name" value="OYE_like_FMN_family"/>
    <property type="match status" value="1"/>
</dbReference>
<reference evidence="4" key="1">
    <citation type="journal article" date="2014" name="Front. Microbiol.">
        <title>High frequency of phylogenetically diverse reductive dehalogenase-homologous genes in deep subseafloor sedimentary metagenomes.</title>
        <authorList>
            <person name="Kawai M."/>
            <person name="Futagami T."/>
            <person name="Toyoda A."/>
            <person name="Takaki Y."/>
            <person name="Nishi S."/>
            <person name="Hori S."/>
            <person name="Arai W."/>
            <person name="Tsubouchi T."/>
            <person name="Morono Y."/>
            <person name="Uchiyama I."/>
            <person name="Ito T."/>
            <person name="Fujiyama A."/>
            <person name="Inagaki F."/>
            <person name="Takami H."/>
        </authorList>
    </citation>
    <scope>NUCLEOTIDE SEQUENCE</scope>
    <source>
        <strain evidence="4">Expedition CK06-06</strain>
    </source>
</reference>
<feature type="domain" description="NADH:flavin oxidoreductase/NADH oxidase N-terminal" evidence="3">
    <location>
        <begin position="2"/>
        <end position="156"/>
    </location>
</feature>
<evidence type="ECO:0000256" key="2">
    <source>
        <dbReference type="ARBA" id="ARBA00023002"/>
    </source>
</evidence>
<dbReference type="EMBL" id="BARS01023623">
    <property type="protein sequence ID" value="GAG13111.1"/>
    <property type="molecule type" value="Genomic_DNA"/>
</dbReference>
<name>X0WKA0_9ZZZZ</name>
<dbReference type="PANTHER" id="PTHR43656:SF2">
    <property type="entry name" value="BINDING OXIDOREDUCTASE, PUTATIVE (AFU_ORTHOLOGUE AFUA_2G08260)-RELATED"/>
    <property type="match status" value="1"/>
</dbReference>
<dbReference type="AlphaFoldDB" id="X0WKA0"/>
<feature type="non-terminal residue" evidence="4">
    <location>
        <position position="1"/>
    </location>
</feature>